<dbReference type="PANTHER" id="PTHR34047:SF8">
    <property type="entry name" value="PROTEIN YKFC"/>
    <property type="match status" value="1"/>
</dbReference>
<evidence type="ECO:0000313" key="3">
    <source>
        <dbReference type="EMBL" id="RJY05841.1"/>
    </source>
</evidence>
<organism evidence="3 4">
    <name type="scientific">Parashewanella spongiae</name>
    <dbReference type="NCBI Taxonomy" id="342950"/>
    <lineage>
        <taxon>Bacteria</taxon>
        <taxon>Pseudomonadati</taxon>
        <taxon>Pseudomonadota</taxon>
        <taxon>Gammaproteobacteria</taxon>
        <taxon>Alteromonadales</taxon>
        <taxon>Shewanellaceae</taxon>
        <taxon>Parashewanella</taxon>
    </lineage>
</organism>
<gene>
    <name evidence="3" type="ORF">D5R81_18455</name>
</gene>
<dbReference type="OrthoDB" id="9793236at2"/>
<dbReference type="InterPro" id="IPR013597">
    <property type="entry name" value="Mat_intron_G2"/>
</dbReference>
<evidence type="ECO:0000259" key="2">
    <source>
        <dbReference type="PROSITE" id="PS50878"/>
    </source>
</evidence>
<evidence type="ECO:0000256" key="1">
    <source>
        <dbReference type="ARBA" id="ARBA00034120"/>
    </source>
</evidence>
<protein>
    <recommendedName>
        <fullName evidence="2">Reverse transcriptase domain-containing protein</fullName>
    </recommendedName>
</protein>
<dbReference type="PANTHER" id="PTHR34047">
    <property type="entry name" value="NUCLEAR INTRON MATURASE 1, MITOCHONDRIAL-RELATED"/>
    <property type="match status" value="1"/>
</dbReference>
<keyword evidence="4" id="KW-1185">Reference proteome</keyword>
<dbReference type="EMBL" id="QYYH01000183">
    <property type="protein sequence ID" value="RJY05841.1"/>
    <property type="molecule type" value="Genomic_DNA"/>
</dbReference>
<dbReference type="Proteomes" id="UP000273022">
    <property type="component" value="Unassembled WGS sequence"/>
</dbReference>
<reference evidence="3 4" key="1">
    <citation type="submission" date="2018-09" db="EMBL/GenBank/DDBJ databases">
        <title>Phylogeny of the Shewanellaceae, and recommendation for two new genera, Pseudoshewanella and Parashewanella.</title>
        <authorList>
            <person name="Wang G."/>
        </authorList>
    </citation>
    <scope>NUCLEOTIDE SEQUENCE [LARGE SCALE GENOMIC DNA]</scope>
    <source>
        <strain evidence="3 4">KCTC 22492</strain>
    </source>
</reference>
<name>A0A3A6T8X0_9GAMM</name>
<dbReference type="SUPFAM" id="SSF56672">
    <property type="entry name" value="DNA/RNA polymerases"/>
    <property type="match status" value="1"/>
</dbReference>
<dbReference type="InterPro" id="IPR051083">
    <property type="entry name" value="GrpII_Intron_Splice-Mob/Def"/>
</dbReference>
<comment type="caution">
    <text evidence="3">The sequence shown here is derived from an EMBL/GenBank/DDBJ whole genome shotgun (WGS) entry which is preliminary data.</text>
</comment>
<accession>A0A3A6T8X0</accession>
<dbReference type="AlphaFoldDB" id="A0A3A6T8X0"/>
<proteinExistence type="inferred from homology"/>
<feature type="domain" description="Reverse transcriptase" evidence="2">
    <location>
        <begin position="1"/>
        <end position="33"/>
    </location>
</feature>
<comment type="similarity">
    <text evidence="1">Belongs to the bacterial reverse transcriptase family.</text>
</comment>
<dbReference type="PROSITE" id="PS50878">
    <property type="entry name" value="RT_POL"/>
    <property type="match status" value="1"/>
</dbReference>
<sequence length="194" mass="23286">MARFLQERGLTLSEEKTHVTHINDGFDFLGFNIRKYKGKLLIKPSKRNTLLFLRNLRQLIKKHATMSVNDLIKLLNPKLRGWANYYRHCVAKKVFDYVGHQLFQALWRWAVRKHITKGRQWVARKYFLDRNGYWRFHGRQKIADMDCAFNLVEIAKTLIERHVKIRGAATLYNPEHTAYLQERKLNKQSRNSWF</sequence>
<dbReference type="InterPro" id="IPR043502">
    <property type="entry name" value="DNA/RNA_pol_sf"/>
</dbReference>
<dbReference type="Pfam" id="PF08388">
    <property type="entry name" value="GIIM"/>
    <property type="match status" value="1"/>
</dbReference>
<evidence type="ECO:0000313" key="4">
    <source>
        <dbReference type="Proteomes" id="UP000273022"/>
    </source>
</evidence>
<dbReference type="InterPro" id="IPR000477">
    <property type="entry name" value="RT_dom"/>
</dbReference>